<accession>A0A1E4S822</accession>
<gene>
    <name evidence="1" type="ORF">CYBJADRAFT_51069</name>
</gene>
<name>A0A1E4S822_CYBJN</name>
<reference evidence="1 2" key="1">
    <citation type="journal article" date="2016" name="Proc. Natl. Acad. Sci. U.S.A.">
        <title>Comparative genomics of biotechnologically important yeasts.</title>
        <authorList>
            <person name="Riley R."/>
            <person name="Haridas S."/>
            <person name="Wolfe K.H."/>
            <person name="Lopes M.R."/>
            <person name="Hittinger C.T."/>
            <person name="Goeker M."/>
            <person name="Salamov A.A."/>
            <person name="Wisecaver J.H."/>
            <person name="Long T.M."/>
            <person name="Calvey C.H."/>
            <person name="Aerts A.L."/>
            <person name="Barry K.W."/>
            <person name="Choi C."/>
            <person name="Clum A."/>
            <person name="Coughlan A.Y."/>
            <person name="Deshpande S."/>
            <person name="Douglass A.P."/>
            <person name="Hanson S.J."/>
            <person name="Klenk H.-P."/>
            <person name="LaButti K.M."/>
            <person name="Lapidus A."/>
            <person name="Lindquist E.A."/>
            <person name="Lipzen A.M."/>
            <person name="Meier-Kolthoff J.P."/>
            <person name="Ohm R.A."/>
            <person name="Otillar R.P."/>
            <person name="Pangilinan J.L."/>
            <person name="Peng Y."/>
            <person name="Rokas A."/>
            <person name="Rosa C.A."/>
            <person name="Scheuner C."/>
            <person name="Sibirny A.A."/>
            <person name="Slot J.C."/>
            <person name="Stielow J.B."/>
            <person name="Sun H."/>
            <person name="Kurtzman C.P."/>
            <person name="Blackwell M."/>
            <person name="Grigoriev I.V."/>
            <person name="Jeffries T.W."/>
        </authorList>
    </citation>
    <scope>NUCLEOTIDE SEQUENCE [LARGE SCALE GENOMIC DNA]</scope>
    <source>
        <strain evidence="2">ATCC 18201 / CBS 1600 / BCRC 20928 / JCM 3617 / NBRC 0987 / NRRL Y-1542</strain>
    </source>
</reference>
<evidence type="ECO:0000313" key="2">
    <source>
        <dbReference type="Proteomes" id="UP000094389"/>
    </source>
</evidence>
<dbReference type="RefSeq" id="XP_020072685.1">
    <property type="nucleotide sequence ID" value="XM_020217745.1"/>
</dbReference>
<organism evidence="1 2">
    <name type="scientific">Cyberlindnera jadinii (strain ATCC 18201 / CBS 1600 / BCRC 20928 / JCM 3617 / NBRC 0987 / NRRL Y-1542)</name>
    <name type="common">Torula yeast</name>
    <name type="synonym">Candida utilis</name>
    <dbReference type="NCBI Taxonomy" id="983966"/>
    <lineage>
        <taxon>Eukaryota</taxon>
        <taxon>Fungi</taxon>
        <taxon>Dikarya</taxon>
        <taxon>Ascomycota</taxon>
        <taxon>Saccharomycotina</taxon>
        <taxon>Saccharomycetes</taxon>
        <taxon>Phaffomycetales</taxon>
        <taxon>Phaffomycetaceae</taxon>
        <taxon>Cyberlindnera</taxon>
    </lineage>
</organism>
<keyword evidence="2" id="KW-1185">Reference proteome</keyword>
<protein>
    <submittedName>
        <fullName evidence="1">Uncharacterized protein</fullName>
    </submittedName>
</protein>
<dbReference type="AlphaFoldDB" id="A0A1E4S822"/>
<dbReference type="EMBL" id="KV453926">
    <property type="protein sequence ID" value="ODV75646.1"/>
    <property type="molecule type" value="Genomic_DNA"/>
</dbReference>
<proteinExistence type="predicted"/>
<dbReference type="Proteomes" id="UP000094389">
    <property type="component" value="Unassembled WGS sequence"/>
</dbReference>
<evidence type="ECO:0000313" key="1">
    <source>
        <dbReference type="EMBL" id="ODV75646.1"/>
    </source>
</evidence>
<sequence length="131" mass="15112">MIAKLIYGRESVRYMGNSSLKIKILPSGKILRSIQRPFDRLLFPIITKKEQFKVGKRQRREMDNLEIMHDVKLHFNRLLRAFHLIIPVECKKNNIHDPRGKTVALDSGSTHFITEYSPAGGPFISHCAGRK</sequence>
<dbReference type="GeneID" id="30992141"/>